<evidence type="ECO:0000313" key="12">
    <source>
        <dbReference type="Proteomes" id="UP001056384"/>
    </source>
</evidence>
<reference evidence="11" key="1">
    <citation type="submission" date="2022-06" db="EMBL/GenBank/DDBJ databases">
        <title>Complete genome sequences of two strains of the flax pathogen Septoria linicola.</title>
        <authorList>
            <person name="Lapalu N."/>
            <person name="Simon A."/>
            <person name="Demenou B."/>
            <person name="Paumier D."/>
            <person name="Guillot M.-P."/>
            <person name="Gout L."/>
            <person name="Valade R."/>
        </authorList>
    </citation>
    <scope>NUCLEOTIDE SEQUENCE</scope>
    <source>
        <strain evidence="11">SE15195</strain>
    </source>
</reference>
<name>A0A9Q9EM25_9PEZI</name>
<comment type="subcellular location">
    <subcellularLocation>
        <location evidence="2 10">Secreted</location>
    </subcellularLocation>
</comment>
<dbReference type="GO" id="GO:0005576">
    <property type="term" value="C:extracellular region"/>
    <property type="evidence" value="ECO:0007669"/>
    <property type="project" value="UniProtKB-SubCell"/>
</dbReference>
<accession>A0A9Q9EM25</accession>
<dbReference type="EC" id="3.2.1.132" evidence="10"/>
<keyword evidence="5 10" id="KW-0732">Signal</keyword>
<dbReference type="Proteomes" id="UP001056384">
    <property type="component" value="Chromosome 6"/>
</dbReference>
<dbReference type="PANTHER" id="PTHR42061">
    <property type="entry name" value="ENDO-CHITOSANASE"/>
    <property type="match status" value="1"/>
</dbReference>
<dbReference type="PANTHER" id="PTHR42061:SF9">
    <property type="entry name" value="ENDO-CHITOSANASE"/>
    <property type="match status" value="1"/>
</dbReference>
<dbReference type="AlphaFoldDB" id="A0A9Q9EM25"/>
<protein>
    <recommendedName>
        <fullName evidence="10">Endo-chitosanase</fullName>
        <ecNumber evidence="10">3.2.1.132</ecNumber>
    </recommendedName>
</protein>
<evidence type="ECO:0000256" key="2">
    <source>
        <dbReference type="ARBA" id="ARBA00004613"/>
    </source>
</evidence>
<keyword evidence="6 10" id="KW-0378">Hydrolase</keyword>
<keyword evidence="12" id="KW-1185">Reference proteome</keyword>
<evidence type="ECO:0000256" key="6">
    <source>
        <dbReference type="ARBA" id="ARBA00022801"/>
    </source>
</evidence>
<organism evidence="11 12">
    <name type="scientific">Septoria linicola</name>
    <dbReference type="NCBI Taxonomy" id="215465"/>
    <lineage>
        <taxon>Eukaryota</taxon>
        <taxon>Fungi</taxon>
        <taxon>Dikarya</taxon>
        <taxon>Ascomycota</taxon>
        <taxon>Pezizomycotina</taxon>
        <taxon>Dothideomycetes</taxon>
        <taxon>Dothideomycetidae</taxon>
        <taxon>Mycosphaerellales</taxon>
        <taxon>Mycosphaerellaceae</taxon>
        <taxon>Septoria</taxon>
    </lineage>
</organism>
<comment type="catalytic activity">
    <reaction evidence="1 10">
        <text>Endohydrolysis of beta-(1-&gt;4)-linkages between D-glucosamine residues in a partly acetylated chitosan.</text>
        <dbReference type="EC" id="3.2.1.132"/>
    </reaction>
</comment>
<keyword evidence="8 10" id="KW-0326">Glycosidase</keyword>
<evidence type="ECO:0000256" key="8">
    <source>
        <dbReference type="ARBA" id="ARBA00023295"/>
    </source>
</evidence>
<evidence type="ECO:0000256" key="10">
    <source>
        <dbReference type="RuleBase" id="RU361208"/>
    </source>
</evidence>
<evidence type="ECO:0000256" key="1">
    <source>
        <dbReference type="ARBA" id="ARBA00000405"/>
    </source>
</evidence>
<evidence type="ECO:0000256" key="3">
    <source>
        <dbReference type="ARBA" id="ARBA00007799"/>
    </source>
</evidence>
<evidence type="ECO:0000256" key="5">
    <source>
        <dbReference type="ARBA" id="ARBA00022729"/>
    </source>
</evidence>
<comment type="similarity">
    <text evidence="3 10">Belongs to the glycosyl hydrolase 75 family.</text>
</comment>
<dbReference type="GO" id="GO:0000272">
    <property type="term" value="P:polysaccharide catabolic process"/>
    <property type="evidence" value="ECO:0007669"/>
    <property type="project" value="UniProtKB-KW"/>
</dbReference>
<dbReference type="Pfam" id="PF07335">
    <property type="entry name" value="Glyco_hydro_75"/>
    <property type="match status" value="1"/>
</dbReference>
<gene>
    <name evidence="11" type="ORF">Slin15195_G073370</name>
</gene>
<keyword evidence="4" id="KW-0964">Secreted</keyword>
<keyword evidence="7" id="KW-0119">Carbohydrate metabolism</keyword>
<dbReference type="GO" id="GO:0016977">
    <property type="term" value="F:chitosanase activity"/>
    <property type="evidence" value="ECO:0007669"/>
    <property type="project" value="UniProtKB-EC"/>
</dbReference>
<evidence type="ECO:0000313" key="11">
    <source>
        <dbReference type="EMBL" id="USW54018.1"/>
    </source>
</evidence>
<feature type="signal peptide" evidence="10">
    <location>
        <begin position="1"/>
        <end position="18"/>
    </location>
</feature>
<proteinExistence type="inferred from homology"/>
<dbReference type="InterPro" id="IPR009939">
    <property type="entry name" value="Chitosanase_fungal"/>
</dbReference>
<comment type="function">
    <text evidence="10">Chitosanase catalyzing the endo-type cleavage of chitosan, the deacylated form of chitin. Chitosanase may be crucial in the degradation of the deacetylated portion of chitin in the fungal cell wall.</text>
</comment>
<evidence type="ECO:0000256" key="7">
    <source>
        <dbReference type="ARBA" id="ARBA00023277"/>
    </source>
</evidence>
<feature type="chain" id="PRO_5040531326" description="Endo-chitosanase" evidence="10">
    <location>
        <begin position="19"/>
        <end position="225"/>
    </location>
</feature>
<dbReference type="EMBL" id="CP099423">
    <property type="protein sequence ID" value="USW54018.1"/>
    <property type="molecule type" value="Genomic_DNA"/>
</dbReference>
<evidence type="ECO:0000256" key="4">
    <source>
        <dbReference type="ARBA" id="ARBA00022525"/>
    </source>
</evidence>
<evidence type="ECO:0000256" key="9">
    <source>
        <dbReference type="ARBA" id="ARBA00023326"/>
    </source>
</evidence>
<sequence length="225" mass="24173">MRSSMALLFLAKATAVLSYDLPANLRSIYNNHKDGKCNTKLAGGFDDASFAYCGDIDHAIYLHSQRNGGQYDNMDIDCDGADRSQGRCKSDQTGQDQTAFQDQLLQYGIKNLNANKHPYVVFGDSDASPLYDPQGDNMHPLSVMAVGDINGGTSTGEASLALADLCFPEENLNGNKGHGGYDVMYIGFKGKHAQPGSSANWKASNAKDFEASIKDLGDSLVAQLS</sequence>
<keyword evidence="9 10" id="KW-0624">Polysaccharide degradation</keyword>